<accession>S2KGH7</accession>
<sequence length="178" mass="20126">MTDSESLERAIHEAVALVPHDPQWSPLFKAERDRLLELFPTQLIQVEHIGSTAIPDIPAKPIIDILAGVESMATADSLYGPLLDSGYTTSDAFNATLTDRRWFMRYANGHRTHHLHIVVYGSSIWHQRLSFRDALRADPVLARQYALLKQKLATQYHSDREAYTRAKTDFVRSVVGDG</sequence>
<reference evidence="1 2" key="1">
    <citation type="journal article" date="2013" name="Genome Announc.">
        <title>Draft genome sequence of the moderately halophilic gammaproteobacterium Halomonas anticariensis FP35.</title>
        <authorList>
            <person name="Tahrioui A."/>
            <person name="Quesada E."/>
            <person name="Llamas I."/>
        </authorList>
    </citation>
    <scope>NUCLEOTIDE SEQUENCE [LARGE SCALE GENOMIC DNA]</scope>
    <source>
        <strain evidence="2">DSM 16096 / CECT 5854 / LMG 22089 / FP35</strain>
    </source>
</reference>
<evidence type="ECO:0000313" key="1">
    <source>
        <dbReference type="EMBL" id="EPC01035.1"/>
    </source>
</evidence>
<dbReference type="InterPro" id="IPR007344">
    <property type="entry name" value="GrpB/CoaE"/>
</dbReference>
<dbReference type="PANTHER" id="PTHR34822:SF1">
    <property type="entry name" value="GRPB FAMILY PROTEIN"/>
    <property type="match status" value="1"/>
</dbReference>
<name>S2KGH7_LITA3</name>
<comment type="caution">
    <text evidence="1">The sequence shown here is derived from an EMBL/GenBank/DDBJ whole genome shotgun (WGS) entry which is preliminary data.</text>
</comment>
<organism evidence="1 2">
    <name type="scientific">Litchfieldella anticariensis (strain DSM 16096 / CECT 5854 / CIP 108499 / LMG 22089 / FP35)</name>
    <name type="common">Halomonas anticariensis</name>
    <dbReference type="NCBI Taxonomy" id="1121939"/>
    <lineage>
        <taxon>Bacteria</taxon>
        <taxon>Pseudomonadati</taxon>
        <taxon>Pseudomonadota</taxon>
        <taxon>Gammaproteobacteria</taxon>
        <taxon>Oceanospirillales</taxon>
        <taxon>Halomonadaceae</taxon>
        <taxon>Litchfieldella</taxon>
    </lineage>
</organism>
<evidence type="ECO:0000313" key="2">
    <source>
        <dbReference type="Proteomes" id="UP000014463"/>
    </source>
</evidence>
<dbReference type="Proteomes" id="UP000014463">
    <property type="component" value="Unassembled WGS sequence"/>
</dbReference>
<dbReference type="EMBL" id="ASTJ01000036">
    <property type="protein sequence ID" value="EPC01035.1"/>
    <property type="molecule type" value="Genomic_DNA"/>
</dbReference>
<dbReference type="PATRIC" id="fig|1121939.11.peg.3207"/>
<dbReference type="AlphaFoldDB" id="S2KGH7"/>
<dbReference type="Gene3D" id="3.30.460.10">
    <property type="entry name" value="Beta Polymerase, domain 2"/>
    <property type="match status" value="1"/>
</dbReference>
<proteinExistence type="predicted"/>
<dbReference type="Pfam" id="PF04229">
    <property type="entry name" value="GrpB"/>
    <property type="match status" value="1"/>
</dbReference>
<dbReference type="PANTHER" id="PTHR34822">
    <property type="entry name" value="GRPB DOMAIN PROTEIN (AFU_ORTHOLOGUE AFUA_1G01530)"/>
    <property type="match status" value="1"/>
</dbReference>
<evidence type="ECO:0008006" key="3">
    <source>
        <dbReference type="Google" id="ProtNLM"/>
    </source>
</evidence>
<protein>
    <recommendedName>
        <fullName evidence="3">GrpB family protein</fullName>
    </recommendedName>
</protein>
<dbReference type="STRING" id="1121939.L861_10710"/>
<dbReference type="OrthoDB" id="9799092at2"/>
<dbReference type="InterPro" id="IPR043519">
    <property type="entry name" value="NT_sf"/>
</dbReference>
<dbReference type="RefSeq" id="WP_016417725.1">
    <property type="nucleotide sequence ID" value="NZ_KE332392.1"/>
</dbReference>
<keyword evidence="2" id="KW-1185">Reference proteome</keyword>
<dbReference type="SUPFAM" id="SSF81301">
    <property type="entry name" value="Nucleotidyltransferase"/>
    <property type="match status" value="1"/>
</dbReference>
<dbReference type="eggNOG" id="COG2320">
    <property type="taxonomic scope" value="Bacteria"/>
</dbReference>
<gene>
    <name evidence="1" type="ORF">L861_10710</name>
</gene>